<dbReference type="Proteomes" id="UP000069773">
    <property type="component" value="Unassembled WGS sequence"/>
</dbReference>
<gene>
    <name evidence="2" type="ORF">RMCN_0252</name>
</gene>
<comment type="caution">
    <text evidence="2">The sequence shown here is derived from an EMBL/GenBank/DDBJ whole genome shotgun (WGS) entry which is preliminary data.</text>
</comment>
<evidence type="ECO:0000313" key="2">
    <source>
        <dbReference type="EMBL" id="GAT07119.1"/>
    </source>
</evidence>
<organism evidence="2 3">
    <name type="scientific">Mycolicibacterium novocastrense</name>
    <name type="common">Mycobacterium novocastrense</name>
    <dbReference type="NCBI Taxonomy" id="59813"/>
    <lineage>
        <taxon>Bacteria</taxon>
        <taxon>Bacillati</taxon>
        <taxon>Actinomycetota</taxon>
        <taxon>Actinomycetes</taxon>
        <taxon>Mycobacteriales</taxon>
        <taxon>Mycobacteriaceae</taxon>
        <taxon>Mycolicibacterium</taxon>
    </lineage>
</organism>
<proteinExistence type="predicted"/>
<sequence>MLKILAAPVIACGLMAATTILADEVSAACDSADCVPNVAHNVVEGTPCQPRPSFVFGLDANRGTLICAAHGAWVRVGPLIGTRELALPCERPGDTAQEPLAGNDLQPRTPGVPLKCAHINGATRWVHFP</sequence>
<name>A0ABQ0KD01_MYCNV</name>
<reference evidence="2 3" key="1">
    <citation type="journal article" date="2016" name="Genome Announc.">
        <title>Draft Genome Sequences of Five Rapidly Growing Mycobacterium Species, M. thermoresistibile, M. fortuitum subsp. acetamidolyticum, M. canariasense, M. brisbanense, and M. novocastrense.</title>
        <authorList>
            <person name="Katahira K."/>
            <person name="Ogura Y."/>
            <person name="Gotoh Y."/>
            <person name="Hayashi T."/>
        </authorList>
    </citation>
    <scope>NUCLEOTIDE SEQUENCE [LARGE SCALE GENOMIC DNA]</scope>
    <source>
        <strain evidence="2 3">JCM18114</strain>
    </source>
</reference>
<dbReference type="EMBL" id="BCTA01000002">
    <property type="protein sequence ID" value="GAT07119.1"/>
    <property type="molecule type" value="Genomic_DNA"/>
</dbReference>
<feature type="chain" id="PRO_5046336902" description="Secreted protein" evidence="1">
    <location>
        <begin position="23"/>
        <end position="129"/>
    </location>
</feature>
<evidence type="ECO:0000256" key="1">
    <source>
        <dbReference type="SAM" id="SignalP"/>
    </source>
</evidence>
<accession>A0ABQ0KD01</accession>
<protein>
    <recommendedName>
        <fullName evidence="4">Secreted protein</fullName>
    </recommendedName>
</protein>
<keyword evidence="1" id="KW-0732">Signal</keyword>
<feature type="signal peptide" evidence="1">
    <location>
        <begin position="1"/>
        <end position="22"/>
    </location>
</feature>
<evidence type="ECO:0008006" key="4">
    <source>
        <dbReference type="Google" id="ProtNLM"/>
    </source>
</evidence>
<keyword evidence="3" id="KW-1185">Reference proteome</keyword>
<evidence type="ECO:0000313" key="3">
    <source>
        <dbReference type="Proteomes" id="UP000069773"/>
    </source>
</evidence>